<name>A0AAD1INA5_9MYCO</name>
<evidence type="ECO:0000313" key="1">
    <source>
        <dbReference type="EMBL" id="BBY19022.1"/>
    </source>
</evidence>
<dbReference type="AlphaFoldDB" id="A0AAD1INA5"/>
<protein>
    <submittedName>
        <fullName evidence="1">Uncharacterized protein</fullName>
    </submittedName>
</protein>
<dbReference type="EMBL" id="AP022586">
    <property type="protein sequence ID" value="BBY19022.1"/>
    <property type="molecule type" value="Genomic_DNA"/>
</dbReference>
<accession>A0AAD1INA5</accession>
<dbReference type="Proteomes" id="UP000466607">
    <property type="component" value="Chromosome"/>
</dbReference>
<sequence>MIDRRVLLVHEPESGERLMSATAVALLMGVPVAEVEQVWDTSVGPACLPAEWIKAGKRRSAEARAHTGGTSAAIALAYWARKDFGAEIEFDENTREVWLVTP</sequence>
<reference evidence="1 2" key="1">
    <citation type="journal article" date="2019" name="Emerg. Microbes Infect.">
        <title>Comprehensive subspecies identification of 175 nontuberculous mycobacteria species based on 7547 genomic profiles.</title>
        <authorList>
            <person name="Matsumoto Y."/>
            <person name="Kinjo T."/>
            <person name="Motooka D."/>
            <person name="Nabeya D."/>
            <person name="Jung N."/>
            <person name="Uechi K."/>
            <person name="Horii T."/>
            <person name="Iida T."/>
            <person name="Fujita J."/>
            <person name="Nakamura S."/>
        </authorList>
    </citation>
    <scope>NUCLEOTIDE SEQUENCE [LARGE SCALE GENOMIC DNA]</scope>
    <source>
        <strain evidence="1 2">JCM 17423</strain>
    </source>
</reference>
<dbReference type="RefSeq" id="WP_134057145.1">
    <property type="nucleotide sequence ID" value="NZ_AP022586.1"/>
</dbReference>
<evidence type="ECO:0000313" key="2">
    <source>
        <dbReference type="Proteomes" id="UP000466607"/>
    </source>
</evidence>
<gene>
    <name evidence="1" type="ORF">MLIT_46140</name>
</gene>
<proteinExistence type="predicted"/>
<keyword evidence="2" id="KW-1185">Reference proteome</keyword>
<organism evidence="1 2">
    <name type="scientific">Mycolicibacterium litorale</name>
    <dbReference type="NCBI Taxonomy" id="758802"/>
    <lineage>
        <taxon>Bacteria</taxon>
        <taxon>Bacillati</taxon>
        <taxon>Actinomycetota</taxon>
        <taxon>Actinomycetes</taxon>
        <taxon>Mycobacteriales</taxon>
        <taxon>Mycobacteriaceae</taxon>
        <taxon>Mycolicibacterium</taxon>
    </lineage>
</organism>